<dbReference type="PANTHER" id="PTHR10812">
    <property type="entry name" value="TRANSCRIPTION FACTOR AP-2"/>
    <property type="match status" value="1"/>
</dbReference>
<dbReference type="AlphaFoldDB" id="A0A7E4UU36"/>
<dbReference type="PANTHER" id="PTHR10812:SF17">
    <property type="entry name" value="TRANSCRIPTION FACTOR AP-2, ISOFORM D"/>
    <property type="match status" value="1"/>
</dbReference>
<organism evidence="9 10">
    <name type="scientific">Panagrellus redivivus</name>
    <name type="common">Microworm</name>
    <dbReference type="NCBI Taxonomy" id="6233"/>
    <lineage>
        <taxon>Eukaryota</taxon>
        <taxon>Metazoa</taxon>
        <taxon>Ecdysozoa</taxon>
        <taxon>Nematoda</taxon>
        <taxon>Chromadorea</taxon>
        <taxon>Rhabditida</taxon>
        <taxon>Tylenchina</taxon>
        <taxon>Panagrolaimomorpha</taxon>
        <taxon>Panagrolaimoidea</taxon>
        <taxon>Panagrolaimidae</taxon>
        <taxon>Panagrellus</taxon>
    </lineage>
</organism>
<keyword evidence="4" id="KW-0238">DNA-binding</keyword>
<evidence type="ECO:0000256" key="5">
    <source>
        <dbReference type="ARBA" id="ARBA00023163"/>
    </source>
</evidence>
<keyword evidence="5" id="KW-0804">Transcription</keyword>
<evidence type="ECO:0000313" key="10">
    <source>
        <dbReference type="WBParaSite" id="Pan_g12371.t1"/>
    </source>
</evidence>
<dbReference type="Proteomes" id="UP000492821">
    <property type="component" value="Unassembled WGS sequence"/>
</dbReference>
<dbReference type="GO" id="GO:0005634">
    <property type="term" value="C:nucleus"/>
    <property type="evidence" value="ECO:0007669"/>
    <property type="project" value="UniProtKB-SubCell"/>
</dbReference>
<accession>A0A7E4UU36</accession>
<evidence type="ECO:0000256" key="1">
    <source>
        <dbReference type="ARBA" id="ARBA00004123"/>
    </source>
</evidence>
<comment type="similarity">
    <text evidence="2">Belongs to the AP-2 family.</text>
</comment>
<protein>
    <submittedName>
        <fullName evidence="10">TF_AP-2 domain-containing protein</fullName>
    </submittedName>
</protein>
<evidence type="ECO:0000259" key="8">
    <source>
        <dbReference type="Pfam" id="PF03299"/>
    </source>
</evidence>
<reference evidence="10" key="2">
    <citation type="submission" date="2020-10" db="UniProtKB">
        <authorList>
            <consortium name="WormBaseParasite"/>
        </authorList>
    </citation>
    <scope>IDENTIFICATION</scope>
</reference>
<sequence length="462" mass="52439">MQGQDNTIPGYDGYVPNFMSNYEGDNFHNASGYENGDNTFNSLAAYGNHTLNSTSGYGSDVGAYMPPVYGDNTMNQMPNYENMSGYVNPRKRSLDVVPSYQTTSGFDGNGQSFSDQMEPLPKKKRHSYNDQTMAAYQYPGYCQNTYQMPQFDANQPYQWPQQAYNYCPMPPSYPSAMYQQPYNTIILNPALPIPKIPDNEVIIATIPGRLSVHGNYKHDVTLAEIKRRIAAPEMLNQSLIAAYIRKAKSKESGEWVVTKLAAHGVSLSLGRRKTVKVTTLTSLIEAEAFQIVVDHKKDAQKYFDAKSVAYELMRMTQTVEEFEQRKHYFWNAYATFEQLIQFISIDLTLQWIRVPIIQESDRNQLINTIGTLHPATQETTTKFAMLSHCFGTAFHLHAWAILSAMCKEIYQAFADPEAFLDEIQLEPPQIVTLMMYGMNFDRRLALLGLLKGFDGKVVLVLY</sequence>
<evidence type="ECO:0000256" key="7">
    <source>
        <dbReference type="SAM" id="MobiDB-lite"/>
    </source>
</evidence>
<feature type="domain" description="Transcription factor AP-2 C-terminal" evidence="8">
    <location>
        <begin position="204"/>
        <end position="407"/>
    </location>
</feature>
<feature type="region of interest" description="Disordered" evidence="7">
    <location>
        <begin position="103"/>
        <end position="123"/>
    </location>
</feature>
<evidence type="ECO:0000256" key="3">
    <source>
        <dbReference type="ARBA" id="ARBA00023015"/>
    </source>
</evidence>
<comment type="subcellular location">
    <subcellularLocation>
        <location evidence="1">Nucleus</location>
    </subcellularLocation>
</comment>
<feature type="compositionally biased region" description="Polar residues" evidence="7">
    <location>
        <begin position="103"/>
        <end position="115"/>
    </location>
</feature>
<keyword evidence="9" id="KW-1185">Reference proteome</keyword>
<reference evidence="9" key="1">
    <citation type="journal article" date="2013" name="Genetics">
        <title>The draft genome and transcriptome of Panagrellus redivivus are shaped by the harsh demands of a free-living lifestyle.</title>
        <authorList>
            <person name="Srinivasan J."/>
            <person name="Dillman A.R."/>
            <person name="Macchietto M.G."/>
            <person name="Heikkinen L."/>
            <person name="Lakso M."/>
            <person name="Fracchia K.M."/>
            <person name="Antoshechkin I."/>
            <person name="Mortazavi A."/>
            <person name="Wong G."/>
            <person name="Sternberg P.W."/>
        </authorList>
    </citation>
    <scope>NUCLEOTIDE SEQUENCE [LARGE SCALE GENOMIC DNA]</scope>
    <source>
        <strain evidence="9">MT8872</strain>
    </source>
</reference>
<dbReference type="WBParaSite" id="Pan_g12371.t1">
    <property type="protein sequence ID" value="Pan_g12371.t1"/>
    <property type="gene ID" value="Pan_g12371"/>
</dbReference>
<dbReference type="GO" id="GO:0000981">
    <property type="term" value="F:DNA-binding transcription factor activity, RNA polymerase II-specific"/>
    <property type="evidence" value="ECO:0007669"/>
    <property type="project" value="TreeGrafter"/>
</dbReference>
<evidence type="ECO:0000313" key="9">
    <source>
        <dbReference type="Proteomes" id="UP000492821"/>
    </source>
</evidence>
<evidence type="ECO:0000256" key="2">
    <source>
        <dbReference type="ARBA" id="ARBA00007770"/>
    </source>
</evidence>
<evidence type="ECO:0000256" key="6">
    <source>
        <dbReference type="ARBA" id="ARBA00023242"/>
    </source>
</evidence>
<dbReference type="InterPro" id="IPR004979">
    <property type="entry name" value="TF_AP2"/>
</dbReference>
<dbReference type="Pfam" id="PF03299">
    <property type="entry name" value="TF_AP-2"/>
    <property type="match status" value="1"/>
</dbReference>
<dbReference type="PRINTS" id="PR01748">
    <property type="entry name" value="AP2TNSCPFCT"/>
</dbReference>
<keyword evidence="3" id="KW-0805">Transcription regulation</keyword>
<proteinExistence type="inferred from homology"/>
<keyword evidence="6" id="KW-0539">Nucleus</keyword>
<evidence type="ECO:0000256" key="4">
    <source>
        <dbReference type="ARBA" id="ARBA00023125"/>
    </source>
</evidence>
<name>A0A7E4UU36_PANRE</name>
<dbReference type="GO" id="GO:0042127">
    <property type="term" value="P:regulation of cell population proliferation"/>
    <property type="evidence" value="ECO:0007669"/>
    <property type="project" value="TreeGrafter"/>
</dbReference>
<dbReference type="InterPro" id="IPR013854">
    <property type="entry name" value="TF_AP2_C"/>
</dbReference>
<dbReference type="GO" id="GO:0000977">
    <property type="term" value="F:RNA polymerase II transcription regulatory region sequence-specific DNA binding"/>
    <property type="evidence" value="ECO:0007669"/>
    <property type="project" value="TreeGrafter"/>
</dbReference>